<dbReference type="PANTHER" id="PTHR25465:SF77">
    <property type="entry name" value="E3 UBIQUITIN_ISG15 LIGASE TRIM25"/>
    <property type="match status" value="1"/>
</dbReference>
<dbReference type="GO" id="GO:0045087">
    <property type="term" value="P:innate immune response"/>
    <property type="evidence" value="ECO:0007669"/>
    <property type="project" value="UniProtKB-KW"/>
</dbReference>
<keyword evidence="3 6" id="KW-0863">Zinc-finger</keyword>
<dbReference type="SMART" id="SM00589">
    <property type="entry name" value="PRY"/>
    <property type="match status" value="1"/>
</dbReference>
<evidence type="ECO:0000256" key="1">
    <source>
        <dbReference type="ARBA" id="ARBA00022588"/>
    </source>
</evidence>
<dbReference type="PANTHER" id="PTHR25465">
    <property type="entry name" value="B-BOX DOMAIN CONTAINING"/>
    <property type="match status" value="1"/>
</dbReference>
<evidence type="ECO:0000256" key="6">
    <source>
        <dbReference type="PROSITE-ProRule" id="PRU00175"/>
    </source>
</evidence>
<dbReference type="Gene3D" id="3.30.160.60">
    <property type="entry name" value="Classic Zinc Finger"/>
    <property type="match status" value="1"/>
</dbReference>
<dbReference type="InterPro" id="IPR043136">
    <property type="entry name" value="B30.2/SPRY_sf"/>
</dbReference>
<evidence type="ECO:0000256" key="4">
    <source>
        <dbReference type="ARBA" id="ARBA00022833"/>
    </source>
</evidence>
<dbReference type="InterPro" id="IPR027370">
    <property type="entry name" value="Znf-RING_euk"/>
</dbReference>
<dbReference type="CDD" id="cd19769">
    <property type="entry name" value="Bbox2_TRIM16-like"/>
    <property type="match status" value="1"/>
</dbReference>
<dbReference type="Proteomes" id="UP000694523">
    <property type="component" value="Unplaced"/>
</dbReference>
<dbReference type="GO" id="GO:0005737">
    <property type="term" value="C:cytoplasm"/>
    <property type="evidence" value="ECO:0007669"/>
    <property type="project" value="UniProtKB-ARBA"/>
</dbReference>
<evidence type="ECO:0000259" key="9">
    <source>
        <dbReference type="PROSITE" id="PS50188"/>
    </source>
</evidence>
<accession>A0A8C6SIQ3</accession>
<sequence length="684" mass="76189">MAALEDAPFSLLSLEDELSCSICLSPFDCPVTIPCGHNFCQGCLLATWGDSAPFSCPQCRTHFATRPELKKNTVISNVVATFKVRAGNSEPESSSEIREMKEEVASPAVPATPTVRCDTCMVTEASKTCLTCMASYCDVHLRPHMENPVFRLHQLSEPVGDLTERICAEHHKLMELFCREHSQPICSFCLQQAHTGCTFVTPEDQRNMKETDLRSKLTFLDGKIMKNSTVLSQMKNMQFTLKDSATNRKKAMSVEFQQMREMLASAENEALAVVDRELEIGQSKLDGLMKKFTENVDNMSKAKEQVYTLLGQTQTQAFLQASFSLPQAINFEPYTPRINLDSKKVQASLVFATVLKEYLKGVFKQPVESRVAMIRQDPMMIVHGGERPPFGPGIYNVPLSGPPGPVPLLEPGVRRPPRSHSPGPNQHGPKGLSKKKPPKQNKPPEGVEQMNRSMDRLDNIGKDKPRGRPAVPEQKERPSGPQTADHNDNDAMPLNITAGEKRSELLKYGTVLTLDPKTAHKRILLMDNFTRAVVSDEHINYPDCPQRFAVCSQVLASKGFSAGRHYWEVKMTSNNFIGVGLAYDTIDRKGPNSRLGRNNQSWCVEWFNVKLSAWHNSSESVLANPNPKRVGVLLDFDGGTATFYNVADRAYPFHTFVFPFAKAVYPAFWIFSSGSAVNLCKLVP</sequence>
<dbReference type="PROSITE" id="PS50089">
    <property type="entry name" value="ZF_RING_2"/>
    <property type="match status" value="1"/>
</dbReference>
<proteinExistence type="predicted"/>
<dbReference type="InterPro" id="IPR006574">
    <property type="entry name" value="PRY"/>
</dbReference>
<dbReference type="SUPFAM" id="SSF57845">
    <property type="entry name" value="B-box zinc-binding domain"/>
    <property type="match status" value="1"/>
</dbReference>
<dbReference type="InterPro" id="IPR003879">
    <property type="entry name" value="Butyrophylin_SPRY"/>
</dbReference>
<feature type="domain" description="B30.2/SPRY" evidence="9">
    <location>
        <begin position="492"/>
        <end position="684"/>
    </location>
</feature>
<dbReference type="Ensembl" id="ENSNMLT00000006692.1">
    <property type="protein sequence ID" value="ENSNMLP00000005838.1"/>
    <property type="gene ID" value="ENSNMLG00000004286.1"/>
</dbReference>
<keyword evidence="4" id="KW-0862">Zinc</keyword>
<evidence type="ECO:0000256" key="7">
    <source>
        <dbReference type="SAM" id="MobiDB-lite"/>
    </source>
</evidence>
<dbReference type="PROSITE" id="PS50188">
    <property type="entry name" value="B302_SPRY"/>
    <property type="match status" value="1"/>
</dbReference>
<feature type="compositionally biased region" description="Basic and acidic residues" evidence="7">
    <location>
        <begin position="453"/>
        <end position="466"/>
    </location>
</feature>
<dbReference type="Pfam" id="PF13445">
    <property type="entry name" value="zf-RING_UBOX"/>
    <property type="match status" value="1"/>
</dbReference>
<dbReference type="AlphaFoldDB" id="A0A8C6SIQ3"/>
<dbReference type="SUPFAM" id="SSF49899">
    <property type="entry name" value="Concanavalin A-like lectins/glucanases"/>
    <property type="match status" value="1"/>
</dbReference>
<evidence type="ECO:0000256" key="5">
    <source>
        <dbReference type="ARBA" id="ARBA00022859"/>
    </source>
</evidence>
<evidence type="ECO:0000256" key="3">
    <source>
        <dbReference type="ARBA" id="ARBA00022771"/>
    </source>
</evidence>
<dbReference type="SUPFAM" id="SSF57850">
    <property type="entry name" value="RING/U-box"/>
    <property type="match status" value="1"/>
</dbReference>
<dbReference type="InterPro" id="IPR001841">
    <property type="entry name" value="Znf_RING"/>
</dbReference>
<dbReference type="Pfam" id="PF00622">
    <property type="entry name" value="SPRY"/>
    <property type="match status" value="1"/>
</dbReference>
<reference evidence="10" key="2">
    <citation type="submission" date="2025-09" db="UniProtKB">
        <authorList>
            <consortium name="Ensembl"/>
        </authorList>
    </citation>
    <scope>IDENTIFICATION</scope>
</reference>
<dbReference type="SMART" id="SM00449">
    <property type="entry name" value="SPRY"/>
    <property type="match status" value="1"/>
</dbReference>
<keyword evidence="11" id="KW-1185">Reference proteome</keyword>
<dbReference type="PROSITE" id="PS00518">
    <property type="entry name" value="ZF_RING_1"/>
    <property type="match status" value="1"/>
</dbReference>
<feature type="region of interest" description="Disordered" evidence="7">
    <location>
        <begin position="393"/>
        <end position="494"/>
    </location>
</feature>
<dbReference type="SMART" id="SM00336">
    <property type="entry name" value="BBOX"/>
    <property type="match status" value="2"/>
</dbReference>
<keyword evidence="5" id="KW-0391">Immunity</keyword>
<keyword evidence="1" id="KW-0399">Innate immunity</keyword>
<keyword evidence="2" id="KW-0479">Metal-binding</keyword>
<evidence type="ECO:0000259" key="8">
    <source>
        <dbReference type="PROSITE" id="PS50089"/>
    </source>
</evidence>
<evidence type="ECO:0000313" key="10">
    <source>
        <dbReference type="Ensembl" id="ENSNMLP00000005838.1"/>
    </source>
</evidence>
<dbReference type="Gene3D" id="3.30.40.10">
    <property type="entry name" value="Zinc/RING finger domain, C3HC4 (zinc finger)"/>
    <property type="match status" value="1"/>
</dbReference>
<name>A0A8C6SIQ3_9GOBI</name>
<dbReference type="InterPro" id="IPR003877">
    <property type="entry name" value="SPRY_dom"/>
</dbReference>
<dbReference type="InterPro" id="IPR000315">
    <property type="entry name" value="Znf_B-box"/>
</dbReference>
<dbReference type="InterPro" id="IPR013083">
    <property type="entry name" value="Znf_RING/FYVE/PHD"/>
</dbReference>
<protein>
    <submittedName>
        <fullName evidence="10">Tripartite motif containing 25</fullName>
    </submittedName>
</protein>
<dbReference type="Pfam" id="PF13765">
    <property type="entry name" value="PRY"/>
    <property type="match status" value="1"/>
</dbReference>
<feature type="domain" description="RING-type" evidence="8">
    <location>
        <begin position="20"/>
        <end position="60"/>
    </location>
</feature>
<dbReference type="Gene3D" id="4.10.830.40">
    <property type="match status" value="1"/>
</dbReference>
<dbReference type="InterPro" id="IPR051051">
    <property type="entry name" value="E3_ubiq-ligase_TRIM/RNF"/>
</dbReference>
<dbReference type="CDD" id="cd16597">
    <property type="entry name" value="RING-HC_TRIM25_C-IV"/>
    <property type="match status" value="1"/>
</dbReference>
<dbReference type="SMART" id="SM00184">
    <property type="entry name" value="RING"/>
    <property type="match status" value="1"/>
</dbReference>
<dbReference type="PRINTS" id="PR01407">
    <property type="entry name" value="BUTYPHLNCDUF"/>
</dbReference>
<evidence type="ECO:0000313" key="11">
    <source>
        <dbReference type="Proteomes" id="UP000694523"/>
    </source>
</evidence>
<dbReference type="Pfam" id="PF00643">
    <property type="entry name" value="zf-B_box"/>
    <property type="match status" value="1"/>
</dbReference>
<reference evidence="10" key="1">
    <citation type="submission" date="2025-08" db="UniProtKB">
        <authorList>
            <consortium name="Ensembl"/>
        </authorList>
    </citation>
    <scope>IDENTIFICATION</scope>
</reference>
<dbReference type="InterPro" id="IPR001870">
    <property type="entry name" value="B30.2/SPRY"/>
</dbReference>
<dbReference type="GO" id="GO:0008270">
    <property type="term" value="F:zinc ion binding"/>
    <property type="evidence" value="ECO:0007669"/>
    <property type="project" value="UniProtKB-KW"/>
</dbReference>
<dbReference type="InterPro" id="IPR017907">
    <property type="entry name" value="Znf_RING_CS"/>
</dbReference>
<dbReference type="Gene3D" id="2.60.120.920">
    <property type="match status" value="1"/>
</dbReference>
<dbReference type="InterPro" id="IPR013320">
    <property type="entry name" value="ConA-like_dom_sf"/>
</dbReference>
<organism evidence="10 11">
    <name type="scientific">Neogobius melanostomus</name>
    <name type="common">round goby</name>
    <dbReference type="NCBI Taxonomy" id="47308"/>
    <lineage>
        <taxon>Eukaryota</taxon>
        <taxon>Metazoa</taxon>
        <taxon>Chordata</taxon>
        <taxon>Craniata</taxon>
        <taxon>Vertebrata</taxon>
        <taxon>Euteleostomi</taxon>
        <taxon>Actinopterygii</taxon>
        <taxon>Neopterygii</taxon>
        <taxon>Teleostei</taxon>
        <taxon>Neoteleostei</taxon>
        <taxon>Acanthomorphata</taxon>
        <taxon>Gobiaria</taxon>
        <taxon>Gobiiformes</taxon>
        <taxon>Gobioidei</taxon>
        <taxon>Gobiidae</taxon>
        <taxon>Benthophilinae</taxon>
        <taxon>Neogobiini</taxon>
        <taxon>Neogobius</taxon>
    </lineage>
</organism>
<evidence type="ECO:0000256" key="2">
    <source>
        <dbReference type="ARBA" id="ARBA00022723"/>
    </source>
</evidence>